<dbReference type="AlphaFoldDB" id="A0A6J4JS00"/>
<gene>
    <name evidence="1" type="ORF">AVDCRST_MAG27-4452</name>
</gene>
<reference evidence="1" key="1">
    <citation type="submission" date="2020-02" db="EMBL/GenBank/DDBJ databases">
        <authorList>
            <person name="Meier V. D."/>
        </authorList>
    </citation>
    <scope>NUCLEOTIDE SEQUENCE</scope>
    <source>
        <strain evidence="1">AVDCRST_MAG27</strain>
    </source>
</reference>
<evidence type="ECO:0000313" key="1">
    <source>
        <dbReference type="EMBL" id="CAA9285634.1"/>
    </source>
</evidence>
<proteinExistence type="predicted"/>
<accession>A0A6J4JS00</accession>
<dbReference type="EMBL" id="CADCTD010000178">
    <property type="protein sequence ID" value="CAA9285634.1"/>
    <property type="molecule type" value="Genomic_DNA"/>
</dbReference>
<name>A0A6J4JS00_9PROT</name>
<sequence length="41" mass="4255">MKAFLAGLVAAVAIAIAAAVVLDTEVQRSAADHFQTESVRL</sequence>
<protein>
    <submittedName>
        <fullName evidence="1">Uncharacterized protein</fullName>
    </submittedName>
</protein>
<organism evidence="1">
    <name type="scientific">uncultured Craurococcus sp</name>
    <dbReference type="NCBI Taxonomy" id="1135998"/>
    <lineage>
        <taxon>Bacteria</taxon>
        <taxon>Pseudomonadati</taxon>
        <taxon>Pseudomonadota</taxon>
        <taxon>Alphaproteobacteria</taxon>
        <taxon>Acetobacterales</taxon>
        <taxon>Acetobacteraceae</taxon>
        <taxon>Craurococcus</taxon>
        <taxon>environmental samples</taxon>
    </lineage>
</organism>